<dbReference type="PANTHER" id="PTHR24198">
    <property type="entry name" value="ANKYRIN REPEAT AND PROTEIN KINASE DOMAIN-CONTAINING PROTEIN"/>
    <property type="match status" value="1"/>
</dbReference>
<proteinExistence type="predicted"/>
<evidence type="ECO:0000256" key="2">
    <source>
        <dbReference type="ARBA" id="ARBA00023043"/>
    </source>
</evidence>
<dbReference type="InterPro" id="IPR036770">
    <property type="entry name" value="Ankyrin_rpt-contain_sf"/>
</dbReference>
<evidence type="ECO:0000313" key="5">
    <source>
        <dbReference type="Proteomes" id="UP001454036"/>
    </source>
</evidence>
<dbReference type="SMART" id="SM00248">
    <property type="entry name" value="ANK"/>
    <property type="match status" value="3"/>
</dbReference>
<keyword evidence="1" id="KW-0677">Repeat</keyword>
<dbReference type="Proteomes" id="UP001454036">
    <property type="component" value="Unassembled WGS sequence"/>
</dbReference>
<protein>
    <submittedName>
        <fullName evidence="4">Homeodomain transcription factor</fullName>
    </submittedName>
</protein>
<dbReference type="AlphaFoldDB" id="A0AAV3S281"/>
<dbReference type="Gene3D" id="1.25.40.20">
    <property type="entry name" value="Ankyrin repeat-containing domain"/>
    <property type="match status" value="1"/>
</dbReference>
<dbReference type="EMBL" id="BAABME010013971">
    <property type="protein sequence ID" value="GAA0186717.1"/>
    <property type="molecule type" value="Genomic_DNA"/>
</dbReference>
<evidence type="ECO:0000256" key="3">
    <source>
        <dbReference type="PROSITE-ProRule" id="PRU00023"/>
    </source>
</evidence>
<accession>A0AAV3S281</accession>
<feature type="repeat" description="ANK" evidence="3">
    <location>
        <begin position="91"/>
        <end position="123"/>
    </location>
</feature>
<feature type="repeat" description="ANK" evidence="3">
    <location>
        <begin position="58"/>
        <end position="90"/>
    </location>
</feature>
<keyword evidence="5" id="KW-1185">Reference proteome</keyword>
<dbReference type="PROSITE" id="PS50088">
    <property type="entry name" value="ANK_REPEAT"/>
    <property type="match status" value="2"/>
</dbReference>
<gene>
    <name evidence="4" type="ORF">LIER_34005</name>
</gene>
<dbReference type="Pfam" id="PF12796">
    <property type="entry name" value="Ank_2"/>
    <property type="match status" value="1"/>
</dbReference>
<evidence type="ECO:0000256" key="1">
    <source>
        <dbReference type="ARBA" id="ARBA00022737"/>
    </source>
</evidence>
<name>A0AAV3S281_LITER</name>
<comment type="caution">
    <text evidence="4">The sequence shown here is derived from an EMBL/GenBank/DDBJ whole genome shotgun (WGS) entry which is preliminary data.</text>
</comment>
<keyword evidence="2 3" id="KW-0040">ANK repeat</keyword>
<evidence type="ECO:0000313" key="4">
    <source>
        <dbReference type="EMBL" id="GAA0186717.1"/>
    </source>
</evidence>
<dbReference type="SUPFAM" id="SSF48403">
    <property type="entry name" value="Ankyrin repeat"/>
    <property type="match status" value="1"/>
</dbReference>
<dbReference type="PANTHER" id="PTHR24198:SF165">
    <property type="entry name" value="ANKYRIN REPEAT-CONTAINING PROTEIN-RELATED"/>
    <property type="match status" value="1"/>
</dbReference>
<organism evidence="4 5">
    <name type="scientific">Lithospermum erythrorhizon</name>
    <name type="common">Purple gromwell</name>
    <name type="synonym">Lithospermum officinale var. erythrorhizon</name>
    <dbReference type="NCBI Taxonomy" id="34254"/>
    <lineage>
        <taxon>Eukaryota</taxon>
        <taxon>Viridiplantae</taxon>
        <taxon>Streptophyta</taxon>
        <taxon>Embryophyta</taxon>
        <taxon>Tracheophyta</taxon>
        <taxon>Spermatophyta</taxon>
        <taxon>Magnoliopsida</taxon>
        <taxon>eudicotyledons</taxon>
        <taxon>Gunneridae</taxon>
        <taxon>Pentapetalae</taxon>
        <taxon>asterids</taxon>
        <taxon>lamiids</taxon>
        <taxon>Boraginales</taxon>
        <taxon>Boraginaceae</taxon>
        <taxon>Boraginoideae</taxon>
        <taxon>Lithospermeae</taxon>
        <taxon>Lithospermum</taxon>
    </lineage>
</organism>
<sequence length="207" mass="22703">MHFIASFVLNDKLDQLLSAVIVNGEGIAPGALQSGDLETVETVLENDPSIIFRTTVYDRQSALHIAAANGQIEVLATLLSRSGNPDLVNRHKQTPLMLAAMHEKISRVEKLIGAGATILMFDSVNRGNCLHYAAYYGHSDRLATILSAARTSHIASVDDFYCYYLIVLEDFLDLLILETVKEQDIRDGKGATPLHLAARQKSPQLQS</sequence>
<keyword evidence="4" id="KW-0238">DNA-binding</keyword>
<dbReference type="GO" id="GO:0003677">
    <property type="term" value="F:DNA binding"/>
    <property type="evidence" value="ECO:0007669"/>
    <property type="project" value="UniProtKB-KW"/>
</dbReference>
<reference evidence="4 5" key="1">
    <citation type="submission" date="2024-01" db="EMBL/GenBank/DDBJ databases">
        <title>The complete chloroplast genome sequence of Lithospermum erythrorhizon: insights into the phylogenetic relationship among Boraginaceae species and the maternal lineages of purple gromwells.</title>
        <authorList>
            <person name="Okada T."/>
            <person name="Watanabe K."/>
        </authorList>
    </citation>
    <scope>NUCLEOTIDE SEQUENCE [LARGE SCALE GENOMIC DNA]</scope>
</reference>
<keyword evidence="4" id="KW-0371">Homeobox</keyword>
<dbReference type="PROSITE" id="PS50297">
    <property type="entry name" value="ANK_REP_REGION"/>
    <property type="match status" value="1"/>
</dbReference>
<dbReference type="InterPro" id="IPR002110">
    <property type="entry name" value="Ankyrin_rpt"/>
</dbReference>